<dbReference type="Pfam" id="PF04385">
    <property type="entry name" value="FAINT"/>
    <property type="match status" value="1"/>
</dbReference>
<comment type="caution">
    <text evidence="2">The sequence shown here is derived from an EMBL/GenBank/DDBJ whole genome shotgun (WGS) entry which is preliminary data.</text>
</comment>
<evidence type="ECO:0000256" key="1">
    <source>
        <dbReference type="SAM" id="SignalP"/>
    </source>
</evidence>
<feature type="signal peptide" evidence="1">
    <location>
        <begin position="1"/>
        <end position="17"/>
    </location>
</feature>
<keyword evidence="3" id="KW-1185">Reference proteome</keyword>
<accession>Q4N0I7</accession>
<dbReference type="InterPro" id="IPR007480">
    <property type="entry name" value="DUF529"/>
</dbReference>
<evidence type="ECO:0000313" key="2">
    <source>
        <dbReference type="EMBL" id="EAN30884.1"/>
    </source>
</evidence>
<dbReference type="VEuPathDB" id="PiroplasmaDB:TpMuguga_03g00149"/>
<dbReference type="GeneID" id="3500086"/>
<proteinExistence type="predicted"/>
<gene>
    <name evidence="2" type="ordered locus">TP03_0149</name>
</gene>
<dbReference type="eggNOG" id="ENOG502TN39">
    <property type="taxonomic scope" value="Eukaryota"/>
</dbReference>
<dbReference type="RefSeq" id="XP_763167.1">
    <property type="nucleotide sequence ID" value="XM_758074.1"/>
</dbReference>
<evidence type="ECO:0008006" key="4">
    <source>
        <dbReference type="Google" id="ProtNLM"/>
    </source>
</evidence>
<sequence length="557" mass="64650">MLYYILIFICNIRVSHGVDLFYPLGLRDEIGVVNIPAGSNPRYNVNDPHNLVIDILSNNNPNVYKVTTKSGYTSTVRYSSEDGYVIRKVVYGNKAVWECTTKFEVAKTVEAVRKKGMLQLVSVKNGQLESFFRREKCSFVTVETGQEYSKLKRSLDNESYFLDTWVEMDLSMSDPVSIFFSRDIYYEEGVATFKLMTLKPFKLFRVFDSETLLKVKAGNQKTETLWEYDENLMCEWVLVHNFQNGTLLKLLLSDGKIKVKEDFKFYKKMDGNWHPLEKNEFESEYKLLKSNVTSRDITLDLGVKTKDERFYRKHEKVGKNSRLSTLFPKTGYNLKRLFYDGQEVVSLSGEQRFSSVLIHCENNGIAFVNALAHDNDQEVKLLYFLKDEKGLVSVDKEKYESELSNLRLKGPEVDSLDLDYSDDNLDEDSLDESREVDDPRLESLVRVKFNVLYDIDENYFTKRITKEGEFELHTVLPKDKFIINLVDSHSGVVWKSVKHNIRVEWLVIYFKSRTPQGLKLLILGGKVSGNKYFVMSDKKWDSVPVDTFYKALNKNQA</sequence>
<reference evidence="2 3" key="1">
    <citation type="journal article" date="2005" name="Science">
        <title>Genome sequence of Theileria parva, a bovine pathogen that transforms lymphocytes.</title>
        <authorList>
            <person name="Gardner M.J."/>
            <person name="Bishop R."/>
            <person name="Shah T."/>
            <person name="de Villiers E.P."/>
            <person name="Carlton J.M."/>
            <person name="Hall N."/>
            <person name="Ren Q."/>
            <person name="Paulsen I.T."/>
            <person name="Pain A."/>
            <person name="Berriman M."/>
            <person name="Wilson R.J.M."/>
            <person name="Sato S."/>
            <person name="Ralph S.A."/>
            <person name="Mann D.J."/>
            <person name="Xiong Z."/>
            <person name="Shallom S.J."/>
            <person name="Weidman J."/>
            <person name="Jiang L."/>
            <person name="Lynn J."/>
            <person name="Weaver B."/>
            <person name="Shoaibi A."/>
            <person name="Domingo A.R."/>
            <person name="Wasawo D."/>
            <person name="Crabtree J."/>
            <person name="Wortman J.R."/>
            <person name="Haas B."/>
            <person name="Angiuoli S.V."/>
            <person name="Creasy T.H."/>
            <person name="Lu C."/>
            <person name="Suh B."/>
            <person name="Silva J.C."/>
            <person name="Utterback T.R."/>
            <person name="Feldblyum T.V."/>
            <person name="Pertea M."/>
            <person name="Allen J."/>
            <person name="Nierman W.C."/>
            <person name="Taracha E.L.N."/>
            <person name="Salzberg S.L."/>
            <person name="White O.R."/>
            <person name="Fitzhugh H.A."/>
            <person name="Morzaria S."/>
            <person name="Venter J.C."/>
            <person name="Fraser C.M."/>
            <person name="Nene V."/>
        </authorList>
    </citation>
    <scope>NUCLEOTIDE SEQUENCE [LARGE SCALE GENOMIC DNA]</scope>
    <source>
        <strain evidence="2 3">Muguga</strain>
    </source>
</reference>
<dbReference type="OMA" id="FFRREKC"/>
<protein>
    <recommendedName>
        <fullName evidence="4">Signal peptide containing protein</fullName>
    </recommendedName>
</protein>
<organism evidence="2 3">
    <name type="scientific">Theileria parva</name>
    <name type="common">East coast fever infection agent</name>
    <dbReference type="NCBI Taxonomy" id="5875"/>
    <lineage>
        <taxon>Eukaryota</taxon>
        <taxon>Sar</taxon>
        <taxon>Alveolata</taxon>
        <taxon>Apicomplexa</taxon>
        <taxon>Aconoidasida</taxon>
        <taxon>Piroplasmida</taxon>
        <taxon>Theileriidae</taxon>
        <taxon>Theileria</taxon>
    </lineage>
</organism>
<name>Q4N0I7_THEPA</name>
<evidence type="ECO:0000313" key="3">
    <source>
        <dbReference type="Proteomes" id="UP000001949"/>
    </source>
</evidence>
<keyword evidence="1" id="KW-0732">Signal</keyword>
<dbReference type="EMBL" id="AAGK01000005">
    <property type="protein sequence ID" value="EAN30884.1"/>
    <property type="molecule type" value="Genomic_DNA"/>
</dbReference>
<dbReference type="InParanoid" id="Q4N0I7"/>
<dbReference type="Proteomes" id="UP000001949">
    <property type="component" value="Unassembled WGS sequence"/>
</dbReference>
<dbReference type="AlphaFoldDB" id="Q4N0I7"/>
<dbReference type="KEGG" id="tpv:TP03_0149"/>
<feature type="chain" id="PRO_5004241509" description="Signal peptide containing protein" evidence="1">
    <location>
        <begin position="18"/>
        <end position="557"/>
    </location>
</feature>